<proteinExistence type="predicted"/>
<feature type="region of interest" description="Disordered" evidence="1">
    <location>
        <begin position="73"/>
        <end position="101"/>
    </location>
</feature>
<reference evidence="2 3" key="1">
    <citation type="submission" date="2023-07" db="EMBL/GenBank/DDBJ databases">
        <title>Sequencing the genomes of 1000 actinobacteria strains.</title>
        <authorList>
            <person name="Klenk H.-P."/>
        </authorList>
    </citation>
    <scope>NUCLEOTIDE SEQUENCE [LARGE SCALE GENOMIC DNA]</scope>
    <source>
        <strain evidence="2 3">DSM 14785</strain>
    </source>
</reference>
<keyword evidence="3" id="KW-1185">Reference proteome</keyword>
<gene>
    <name evidence="2" type="ORF">JO380_003116</name>
</gene>
<sequence>MPGWVVVVAAVVVALVALDRAVAHGWFDRWRVSVRSGRDADGGGVTGGGGMMGDFVEIFQPSVTHLVAEQERQRLDVVREGDAAPPRDRPAPDGDTQPTVP</sequence>
<dbReference type="Proteomes" id="UP001240250">
    <property type="component" value="Unassembled WGS sequence"/>
</dbReference>
<accession>A0ABU0GMZ3</accession>
<evidence type="ECO:0008006" key="4">
    <source>
        <dbReference type="Google" id="ProtNLM"/>
    </source>
</evidence>
<evidence type="ECO:0000313" key="3">
    <source>
        <dbReference type="Proteomes" id="UP001240250"/>
    </source>
</evidence>
<dbReference type="InterPro" id="IPR045684">
    <property type="entry name" value="DUF6191"/>
</dbReference>
<organism evidence="2 3">
    <name type="scientific">Cellulomonas iranensis</name>
    <dbReference type="NCBI Taxonomy" id="76862"/>
    <lineage>
        <taxon>Bacteria</taxon>
        <taxon>Bacillati</taxon>
        <taxon>Actinomycetota</taxon>
        <taxon>Actinomycetes</taxon>
        <taxon>Micrococcales</taxon>
        <taxon>Cellulomonadaceae</taxon>
        <taxon>Cellulomonas</taxon>
    </lineage>
</organism>
<name>A0ABU0GMZ3_9CELL</name>
<comment type="caution">
    <text evidence="2">The sequence shown here is derived from an EMBL/GenBank/DDBJ whole genome shotgun (WGS) entry which is preliminary data.</text>
</comment>
<dbReference type="RefSeq" id="WP_070318646.1">
    <property type="nucleotide sequence ID" value="NZ_CP194061.1"/>
</dbReference>
<feature type="compositionally biased region" description="Basic and acidic residues" evidence="1">
    <location>
        <begin position="73"/>
        <end position="92"/>
    </location>
</feature>
<evidence type="ECO:0000313" key="2">
    <source>
        <dbReference type="EMBL" id="MDQ0426735.1"/>
    </source>
</evidence>
<protein>
    <recommendedName>
        <fullName evidence="4">Secreted protein</fullName>
    </recommendedName>
</protein>
<dbReference type="EMBL" id="JAUSVM010000001">
    <property type="protein sequence ID" value="MDQ0426735.1"/>
    <property type="molecule type" value="Genomic_DNA"/>
</dbReference>
<dbReference type="Pfam" id="PF19690">
    <property type="entry name" value="DUF6191"/>
    <property type="match status" value="1"/>
</dbReference>
<evidence type="ECO:0000256" key="1">
    <source>
        <dbReference type="SAM" id="MobiDB-lite"/>
    </source>
</evidence>